<dbReference type="Proteomes" id="UP000199256">
    <property type="component" value="Unassembled WGS sequence"/>
</dbReference>
<name>A0A1H7R5H5_9GAMM</name>
<dbReference type="OrthoDB" id="8746204at2"/>
<protein>
    <submittedName>
        <fullName evidence="1">Uncharacterized protein</fullName>
    </submittedName>
</protein>
<accession>A0A1H7R5H5</accession>
<dbReference type="AlphaFoldDB" id="A0A1H7R5H5"/>
<evidence type="ECO:0000313" key="1">
    <source>
        <dbReference type="EMBL" id="SEL55248.1"/>
    </source>
</evidence>
<organism evidence="1 2">
    <name type="scientific">Ectothiorhodospira marina</name>
    <dbReference type="NCBI Taxonomy" id="1396821"/>
    <lineage>
        <taxon>Bacteria</taxon>
        <taxon>Pseudomonadati</taxon>
        <taxon>Pseudomonadota</taxon>
        <taxon>Gammaproteobacteria</taxon>
        <taxon>Chromatiales</taxon>
        <taxon>Ectothiorhodospiraceae</taxon>
        <taxon>Ectothiorhodospira</taxon>
    </lineage>
</organism>
<keyword evidence="2" id="KW-1185">Reference proteome</keyword>
<gene>
    <name evidence="1" type="ORF">SAMN05444515_12060</name>
</gene>
<sequence>MNRVMDEKVSALFYRAIEEIALDEKSGSYQSLKSIIGVATGLHNLKVAIISCHKENNIYSSNVLFRSLIEHYAKFLILMYRYSSENNNDVGKDNLIFARAHELKSYGNALKLYKDLVGKDSSMVRYKKAIEKLSDEAASKTSAELKDAFDQFGYRNVAKYFEANENYFFKNKLEVFAPMMLEYSELSTFVHAGPEANDSGADISDAYVNRQLENAFGLAAAVYSMTLLALSRKHPETFDIHRKIDEIVNSQT</sequence>
<dbReference type="RefSeq" id="WP_143050495.1">
    <property type="nucleotide sequence ID" value="NZ_FOAA01000020.1"/>
</dbReference>
<evidence type="ECO:0000313" key="2">
    <source>
        <dbReference type="Proteomes" id="UP000199256"/>
    </source>
</evidence>
<reference evidence="2" key="1">
    <citation type="submission" date="2016-10" db="EMBL/GenBank/DDBJ databases">
        <authorList>
            <person name="Varghese N."/>
            <person name="Submissions S."/>
        </authorList>
    </citation>
    <scope>NUCLEOTIDE SEQUENCE [LARGE SCALE GENOMIC DNA]</scope>
    <source>
        <strain evidence="2">DSM 241</strain>
    </source>
</reference>
<proteinExistence type="predicted"/>
<dbReference type="EMBL" id="FOAA01000020">
    <property type="protein sequence ID" value="SEL55248.1"/>
    <property type="molecule type" value="Genomic_DNA"/>
</dbReference>